<feature type="binding site" evidence="15">
    <location>
        <begin position="101"/>
        <end position="105"/>
    </location>
    <ligand>
        <name>ATP</name>
        <dbReference type="ChEBI" id="CHEBI:30616"/>
    </ligand>
</feature>
<dbReference type="CDD" id="cd18803">
    <property type="entry name" value="SF2_C_secA"/>
    <property type="match status" value="1"/>
</dbReference>
<keyword evidence="12 15" id="KW-1278">Translocase</keyword>
<sequence>MSIFGKIFGGSNEAVVSKHRKLVERINSLEPEFEKKSQDELKALTAEWKSESDLDLDEILPQAFAAVREAAKRTIGQRHYDVQLIGGTVLHQGVIAEMKTGEGKTLVATLPLYLNALTGRGVHLITVNDYLARWQASWMGQIYHYLGLSVSSIQHEQAFLYDSTYEPEAEEVKQVEAQVQGLVLDVKHMRPISRRQAYAADITYGTNNEFGFDYLRDNMVWQKEQMVQKELHYAIVDEVDSILIDEARTPLIISAPDTEPTDRYYEFAKLAASLTEEDYILDEKHRQSAYSDMGNEKLERKFGQEIYTDPKLRHQADAALRALTLFKKDVNYVVKSGEIVIVDEFTGRLMYGRRYSEGLHQAIEAKEGVKIQQESKTLATITFQNLFRLYKKLAGMTGTAETEAEEFHKIYNLEVVVIPTHQPMIRKDLADQVYKTVGGKFQAAVQLVKQKHLAGQPVLIGTISIEKNEMLSRLLEQSGVPHELLNAKNHEKEAHIIASAGQMGKVTLATNIAGRGVDIVLGQGVRELGGLAVIGTERHESRRIDNQLRGRSGRQGDPGESQFFLSLEDDLMRLFGGERVGKLMDTLGIPPDQPIEHGLVSKSIESAQRKIEGLNFDMRKHVLEYDDVMNKHRTVVYARRREFLEAKEDLSQKILDLIEKEIAEIVDFHFSSSFAKASEDKQDIKEIYQVAASIMPLKPEDVTDEKNPDQLTAHLVSIAEREYKAKHDKLGHDLIHQLERLVYLRSIDTLWQEHLDTMEHLRDSVRLRGWGQRDPLIEFKNEGFKLFEQLLKQVDKQVVYTIFKVDVVATPSQNQNSNIKDQNIGRNDPCPCGSGKKYKKCGLVNTLEHQQNMAKLA</sequence>
<evidence type="ECO:0000259" key="16">
    <source>
        <dbReference type="PROSITE" id="PS51192"/>
    </source>
</evidence>
<dbReference type="CDD" id="cd17928">
    <property type="entry name" value="DEXDc_SecA"/>
    <property type="match status" value="1"/>
</dbReference>
<evidence type="ECO:0000256" key="10">
    <source>
        <dbReference type="ARBA" id="ARBA00022840"/>
    </source>
</evidence>
<dbReference type="GO" id="GO:0017038">
    <property type="term" value="P:protein import"/>
    <property type="evidence" value="ECO:0007669"/>
    <property type="project" value="InterPro"/>
</dbReference>
<dbReference type="GO" id="GO:0031522">
    <property type="term" value="C:cell envelope Sec protein transport complex"/>
    <property type="evidence" value="ECO:0007669"/>
    <property type="project" value="TreeGrafter"/>
</dbReference>
<dbReference type="PANTHER" id="PTHR30612:SF0">
    <property type="entry name" value="CHLOROPLAST PROTEIN-TRANSPORTING ATPASE"/>
    <property type="match status" value="1"/>
</dbReference>
<dbReference type="InterPro" id="IPR011130">
    <property type="entry name" value="SecA_preprotein_X-link_dom"/>
</dbReference>
<evidence type="ECO:0000256" key="11">
    <source>
        <dbReference type="ARBA" id="ARBA00022927"/>
    </source>
</evidence>
<keyword evidence="10 15" id="KW-0067">ATP-binding</keyword>
<feature type="domain" description="Helicase C-terminal" evidence="17">
    <location>
        <begin position="440"/>
        <end position="612"/>
    </location>
</feature>
<dbReference type="GO" id="GO:0008564">
    <property type="term" value="F:protein-exporting ATPase activity"/>
    <property type="evidence" value="ECO:0007669"/>
    <property type="project" value="UniProtKB-EC"/>
</dbReference>
<keyword evidence="11 15" id="KW-0653">Protein transport</keyword>
<evidence type="ECO:0000256" key="15">
    <source>
        <dbReference type="HAMAP-Rule" id="MF_01382"/>
    </source>
</evidence>
<evidence type="ECO:0000256" key="14">
    <source>
        <dbReference type="ARBA" id="ARBA00023136"/>
    </source>
</evidence>
<comment type="cofactor">
    <cofactor evidence="1">
        <name>Zn(2+)</name>
        <dbReference type="ChEBI" id="CHEBI:29105"/>
    </cofactor>
</comment>
<dbReference type="GO" id="GO:0005829">
    <property type="term" value="C:cytosol"/>
    <property type="evidence" value="ECO:0007669"/>
    <property type="project" value="TreeGrafter"/>
</dbReference>
<keyword evidence="8 15" id="KW-0547">Nucleotide-binding</keyword>
<reference evidence="19 20" key="1">
    <citation type="journal article" date="2016" name="Nat. Commun.">
        <title>Thousands of microbial genomes shed light on interconnected biogeochemical processes in an aquifer system.</title>
        <authorList>
            <person name="Anantharaman K."/>
            <person name="Brown C.T."/>
            <person name="Hug L.A."/>
            <person name="Sharon I."/>
            <person name="Castelle C.J."/>
            <person name="Probst A.J."/>
            <person name="Thomas B.C."/>
            <person name="Singh A."/>
            <person name="Wilkins M.J."/>
            <person name="Karaoz U."/>
            <person name="Brodie E.L."/>
            <person name="Williams K.H."/>
            <person name="Hubbard S.S."/>
            <person name="Banfield J.F."/>
        </authorList>
    </citation>
    <scope>NUCLEOTIDE SEQUENCE [LARGE SCALE GENOMIC DNA]</scope>
</reference>
<dbReference type="InterPro" id="IPR014001">
    <property type="entry name" value="Helicase_ATP-bd"/>
</dbReference>
<accession>A0A1F5NU67</accession>
<dbReference type="STRING" id="1817825.A2720_01315"/>
<comment type="caution">
    <text evidence="19">The sequence shown here is derived from an EMBL/GenBank/DDBJ whole genome shotgun (WGS) entry which is preliminary data.</text>
</comment>
<dbReference type="InterPro" id="IPR036266">
    <property type="entry name" value="SecA_Wing/Scaffold_sf"/>
</dbReference>
<protein>
    <recommendedName>
        <fullName evidence="15">Protein translocase subunit SecA</fullName>
        <ecNumber evidence="15">7.4.2.8</ecNumber>
    </recommendedName>
</protein>
<dbReference type="PRINTS" id="PR00906">
    <property type="entry name" value="SECA"/>
</dbReference>
<evidence type="ECO:0000256" key="9">
    <source>
        <dbReference type="ARBA" id="ARBA00022833"/>
    </source>
</evidence>
<feature type="binding site" evidence="15">
    <location>
        <position position="83"/>
    </location>
    <ligand>
        <name>ATP</name>
        <dbReference type="ChEBI" id="CHEBI:30616"/>
    </ligand>
</feature>
<dbReference type="Gene3D" id="1.10.3060.10">
    <property type="entry name" value="Helical scaffold and wing domains of SecA"/>
    <property type="match status" value="1"/>
</dbReference>
<dbReference type="AlphaFoldDB" id="A0A1F5NU67"/>
<dbReference type="InterPro" id="IPR011116">
    <property type="entry name" value="SecA_Wing/Scaffold"/>
</dbReference>
<keyword evidence="5 15" id="KW-1003">Cell membrane</keyword>
<evidence type="ECO:0000313" key="19">
    <source>
        <dbReference type="EMBL" id="OGE81163.1"/>
    </source>
</evidence>
<dbReference type="EMBL" id="MFEL01000010">
    <property type="protein sequence ID" value="OGE81163.1"/>
    <property type="molecule type" value="Genomic_DNA"/>
</dbReference>
<keyword evidence="6 15" id="KW-0963">Cytoplasm</keyword>
<gene>
    <name evidence="15 19" type="primary">secA</name>
    <name evidence="19" type="ORF">A2720_01315</name>
</gene>
<comment type="function">
    <text evidence="15">Part of the Sec protein translocase complex. Interacts with the SecYEG preprotein conducting channel. Has a central role in coupling the hydrolysis of ATP to the transfer of proteins into and across the cell membrane, serving as an ATP-driven molecular motor driving the stepwise translocation of polypeptide chains across the membrane.</text>
</comment>
<dbReference type="Pfam" id="PF07516">
    <property type="entry name" value="SecA_SW"/>
    <property type="match status" value="1"/>
</dbReference>
<dbReference type="InterPro" id="IPR014018">
    <property type="entry name" value="SecA_motor_DEAD"/>
</dbReference>
<keyword evidence="13 15" id="KW-0811">Translocation</keyword>
<feature type="domain" description="SecA family profile" evidence="18">
    <location>
        <begin position="1"/>
        <end position="596"/>
    </location>
</feature>
<name>A0A1F5NU67_9BACT</name>
<dbReference type="Gene3D" id="3.90.1440.10">
    <property type="entry name" value="SecA, preprotein cross-linking domain"/>
    <property type="match status" value="1"/>
</dbReference>
<evidence type="ECO:0000256" key="5">
    <source>
        <dbReference type="ARBA" id="ARBA00022475"/>
    </source>
</evidence>
<dbReference type="GO" id="GO:0065002">
    <property type="term" value="P:intracellular protein transmembrane transport"/>
    <property type="evidence" value="ECO:0007669"/>
    <property type="project" value="UniProtKB-UniRule"/>
</dbReference>
<dbReference type="Gene3D" id="3.40.50.300">
    <property type="entry name" value="P-loop containing nucleotide triphosphate hydrolases"/>
    <property type="match status" value="3"/>
</dbReference>
<dbReference type="PROSITE" id="PS51192">
    <property type="entry name" value="HELICASE_ATP_BIND_1"/>
    <property type="match status" value="1"/>
</dbReference>
<comment type="subcellular location">
    <subcellularLocation>
        <location evidence="15">Cell membrane</location>
        <topology evidence="15">Peripheral membrane protein</topology>
        <orientation evidence="15">Cytoplasmic side</orientation>
    </subcellularLocation>
    <subcellularLocation>
        <location evidence="15">Cytoplasm</location>
    </subcellularLocation>
    <subcellularLocation>
        <location evidence="2">Membrane</location>
        <topology evidence="2">Peripheral membrane protein</topology>
    </subcellularLocation>
    <text evidence="15">Distribution is 50-50.</text>
</comment>
<evidence type="ECO:0000256" key="1">
    <source>
        <dbReference type="ARBA" id="ARBA00001947"/>
    </source>
</evidence>
<dbReference type="GO" id="GO:0046872">
    <property type="term" value="F:metal ion binding"/>
    <property type="evidence" value="ECO:0007669"/>
    <property type="project" value="UniProtKB-KW"/>
</dbReference>
<dbReference type="SUPFAM" id="SSF52540">
    <property type="entry name" value="P-loop containing nucleoside triphosphate hydrolases"/>
    <property type="match status" value="2"/>
</dbReference>
<dbReference type="InterPro" id="IPR004027">
    <property type="entry name" value="SEC_C_motif"/>
</dbReference>
<evidence type="ECO:0000256" key="6">
    <source>
        <dbReference type="ARBA" id="ARBA00022490"/>
    </source>
</evidence>
<organism evidence="19 20">
    <name type="scientific">Candidatus Doudnabacteria bacterium RIFCSPHIGHO2_01_FULL_46_24</name>
    <dbReference type="NCBI Taxonomy" id="1817825"/>
    <lineage>
        <taxon>Bacteria</taxon>
        <taxon>Candidatus Doudnaibacteriota</taxon>
    </lineage>
</organism>
<comment type="catalytic activity">
    <reaction evidence="15">
        <text>ATP + H2O + cellular proteinSide 1 = ADP + phosphate + cellular proteinSide 2.</text>
        <dbReference type="EC" id="7.4.2.8"/>
    </reaction>
</comment>
<dbReference type="GO" id="GO:0005886">
    <property type="term" value="C:plasma membrane"/>
    <property type="evidence" value="ECO:0007669"/>
    <property type="project" value="UniProtKB-SubCell"/>
</dbReference>
<keyword evidence="14 15" id="KW-0472">Membrane</keyword>
<dbReference type="Proteomes" id="UP000178892">
    <property type="component" value="Unassembled WGS sequence"/>
</dbReference>
<dbReference type="PROSITE" id="PS51196">
    <property type="entry name" value="SECA_MOTOR_DEAD"/>
    <property type="match status" value="1"/>
</dbReference>
<keyword evidence="4 15" id="KW-0813">Transport</keyword>
<dbReference type="SMART" id="SM00957">
    <property type="entry name" value="SecA_DEAD"/>
    <property type="match status" value="1"/>
</dbReference>
<dbReference type="GO" id="GO:0043952">
    <property type="term" value="P:protein transport by the Sec complex"/>
    <property type="evidence" value="ECO:0007669"/>
    <property type="project" value="TreeGrafter"/>
</dbReference>
<dbReference type="InterPro" id="IPR001650">
    <property type="entry name" value="Helicase_C-like"/>
</dbReference>
<dbReference type="FunFam" id="3.40.50.300:FF:000429">
    <property type="entry name" value="Preprotein translocase subunit SecA"/>
    <property type="match status" value="1"/>
</dbReference>
<evidence type="ECO:0000256" key="3">
    <source>
        <dbReference type="ARBA" id="ARBA00007650"/>
    </source>
</evidence>
<evidence type="ECO:0000259" key="17">
    <source>
        <dbReference type="PROSITE" id="PS51194"/>
    </source>
</evidence>
<dbReference type="SUPFAM" id="SSF81886">
    <property type="entry name" value="Helical scaffold and wing domains of SecA"/>
    <property type="match status" value="1"/>
</dbReference>
<dbReference type="HAMAP" id="MF_01382">
    <property type="entry name" value="SecA"/>
    <property type="match status" value="1"/>
</dbReference>
<evidence type="ECO:0000256" key="4">
    <source>
        <dbReference type="ARBA" id="ARBA00022448"/>
    </source>
</evidence>
<evidence type="ECO:0000256" key="12">
    <source>
        <dbReference type="ARBA" id="ARBA00022967"/>
    </source>
</evidence>
<feature type="binding site" evidence="15">
    <location>
        <position position="518"/>
    </location>
    <ligand>
        <name>ATP</name>
        <dbReference type="ChEBI" id="CHEBI:30616"/>
    </ligand>
</feature>
<evidence type="ECO:0000256" key="7">
    <source>
        <dbReference type="ARBA" id="ARBA00022723"/>
    </source>
</evidence>
<evidence type="ECO:0000256" key="13">
    <source>
        <dbReference type="ARBA" id="ARBA00023010"/>
    </source>
</evidence>
<evidence type="ECO:0000313" key="20">
    <source>
        <dbReference type="Proteomes" id="UP000178892"/>
    </source>
</evidence>
<dbReference type="SMART" id="SM00958">
    <property type="entry name" value="SecA_PP_bind"/>
    <property type="match status" value="1"/>
</dbReference>
<dbReference type="SUPFAM" id="SSF81767">
    <property type="entry name" value="Pre-protein crosslinking domain of SecA"/>
    <property type="match status" value="1"/>
</dbReference>
<dbReference type="PROSITE" id="PS51194">
    <property type="entry name" value="HELICASE_CTER"/>
    <property type="match status" value="1"/>
</dbReference>
<keyword evidence="9" id="KW-0862">Zinc</keyword>
<evidence type="ECO:0000259" key="18">
    <source>
        <dbReference type="PROSITE" id="PS51196"/>
    </source>
</evidence>
<dbReference type="GO" id="GO:0005524">
    <property type="term" value="F:ATP binding"/>
    <property type="evidence" value="ECO:0007669"/>
    <property type="project" value="UniProtKB-UniRule"/>
</dbReference>
<proteinExistence type="inferred from homology"/>
<dbReference type="Pfam" id="PF07517">
    <property type="entry name" value="SecA_DEAD"/>
    <property type="match status" value="1"/>
</dbReference>
<dbReference type="NCBIfam" id="NF006630">
    <property type="entry name" value="PRK09200.1"/>
    <property type="match status" value="1"/>
</dbReference>
<dbReference type="PANTHER" id="PTHR30612">
    <property type="entry name" value="SECA INNER MEMBRANE COMPONENT OF SEC PROTEIN SECRETION SYSTEM"/>
    <property type="match status" value="1"/>
</dbReference>
<dbReference type="Pfam" id="PF01043">
    <property type="entry name" value="SecA_PP_bind"/>
    <property type="match status" value="1"/>
</dbReference>
<evidence type="ECO:0000256" key="8">
    <source>
        <dbReference type="ARBA" id="ARBA00022741"/>
    </source>
</evidence>
<dbReference type="Pfam" id="PF02810">
    <property type="entry name" value="SEC-C"/>
    <property type="match status" value="1"/>
</dbReference>
<comment type="similarity">
    <text evidence="3 15">Belongs to the SecA family.</text>
</comment>
<dbReference type="EC" id="7.4.2.8" evidence="15"/>
<dbReference type="InterPro" id="IPR011115">
    <property type="entry name" value="SecA_DEAD"/>
</dbReference>
<keyword evidence="7" id="KW-0479">Metal-binding</keyword>
<dbReference type="InterPro" id="IPR027417">
    <property type="entry name" value="P-loop_NTPase"/>
</dbReference>
<dbReference type="InterPro" id="IPR044722">
    <property type="entry name" value="SecA_SF2_C"/>
</dbReference>
<dbReference type="InterPro" id="IPR036670">
    <property type="entry name" value="SecA_X-link_sf"/>
</dbReference>
<comment type="subunit">
    <text evidence="15">Monomer and homodimer. Part of the essential Sec protein translocation apparatus which comprises SecA, SecYEG and auxiliary proteins SecDF. Other proteins may also be involved.</text>
</comment>
<dbReference type="GO" id="GO:0006605">
    <property type="term" value="P:protein targeting"/>
    <property type="evidence" value="ECO:0007669"/>
    <property type="project" value="UniProtKB-UniRule"/>
</dbReference>
<feature type="domain" description="Helicase ATP-binding" evidence="16">
    <location>
        <begin position="85"/>
        <end position="275"/>
    </location>
</feature>
<evidence type="ECO:0000256" key="2">
    <source>
        <dbReference type="ARBA" id="ARBA00004170"/>
    </source>
</evidence>
<dbReference type="InterPro" id="IPR000185">
    <property type="entry name" value="SecA"/>
</dbReference>
<dbReference type="Pfam" id="PF21090">
    <property type="entry name" value="P-loop_SecA"/>
    <property type="match status" value="2"/>
</dbReference>